<keyword evidence="1" id="KW-0472">Membrane</keyword>
<proteinExistence type="predicted"/>
<gene>
    <name evidence="2" type="ORF">FYJ55_00515</name>
</gene>
<dbReference type="EMBL" id="VUMR01000002">
    <property type="protein sequence ID" value="MSS55428.1"/>
    <property type="molecule type" value="Genomic_DNA"/>
</dbReference>
<accession>A0A6N7VEG4</accession>
<comment type="caution">
    <text evidence="2">The sequence shown here is derived from an EMBL/GenBank/DDBJ whole genome shotgun (WGS) entry which is preliminary data.</text>
</comment>
<feature type="transmembrane region" description="Helical" evidence="1">
    <location>
        <begin position="13"/>
        <end position="33"/>
    </location>
</feature>
<keyword evidence="1" id="KW-0812">Transmembrane</keyword>
<evidence type="ECO:0000313" key="2">
    <source>
        <dbReference type="EMBL" id="MSS55428.1"/>
    </source>
</evidence>
<dbReference type="Proteomes" id="UP000434241">
    <property type="component" value="Unassembled WGS sequence"/>
</dbReference>
<evidence type="ECO:0000256" key="1">
    <source>
        <dbReference type="SAM" id="Phobius"/>
    </source>
</evidence>
<keyword evidence="1" id="KW-1133">Transmembrane helix</keyword>
<sequence>MSLDIFMSTLARAFSYVLPIVGVIALIYMILFLKQLIETLKQVSKTLDTANDQLKKLDAPLKTAENISNTVDEVNQTAKETFMNVVGALSENVQNAKDWFQSKKNGKESIETKEDE</sequence>
<evidence type="ECO:0000313" key="3">
    <source>
        <dbReference type="Proteomes" id="UP000434241"/>
    </source>
</evidence>
<reference evidence="2 3" key="1">
    <citation type="submission" date="2019-08" db="EMBL/GenBank/DDBJ databases">
        <title>In-depth cultivation of the pig gut microbiome towards novel bacterial diversity and tailored functional studies.</title>
        <authorList>
            <person name="Wylensek D."/>
            <person name="Hitch T.C.A."/>
            <person name="Clavel T."/>
        </authorList>
    </citation>
    <scope>NUCLEOTIDE SEQUENCE [LARGE SCALE GENOMIC DNA]</scope>
    <source>
        <strain evidence="2 3">LKV-472-APC-3</strain>
    </source>
</reference>
<keyword evidence="3" id="KW-1185">Reference proteome</keyword>
<name>A0A6N7VEG4_9FIRM</name>
<protein>
    <recommendedName>
        <fullName evidence="4">Histidine kinase</fullName>
    </recommendedName>
</protein>
<dbReference type="AlphaFoldDB" id="A0A6N7VEG4"/>
<organism evidence="2 3">
    <name type="scientific">Holdemanella porci</name>
    <dbReference type="NCBI Taxonomy" id="2652276"/>
    <lineage>
        <taxon>Bacteria</taxon>
        <taxon>Bacillati</taxon>
        <taxon>Bacillota</taxon>
        <taxon>Erysipelotrichia</taxon>
        <taxon>Erysipelotrichales</taxon>
        <taxon>Erysipelotrichaceae</taxon>
        <taxon>Holdemanella</taxon>
    </lineage>
</organism>
<dbReference type="GeneID" id="93157785"/>
<dbReference type="RefSeq" id="WP_154555179.1">
    <property type="nucleotide sequence ID" value="NZ_JAQCYS010000003.1"/>
</dbReference>
<evidence type="ECO:0008006" key="4">
    <source>
        <dbReference type="Google" id="ProtNLM"/>
    </source>
</evidence>